<keyword evidence="5 9" id="KW-0169">Cobalamin biosynthesis</keyword>
<gene>
    <name evidence="9" type="primary">cobD</name>
    <name evidence="10" type="ORF">SAMN04487861_11432</name>
</gene>
<dbReference type="Proteomes" id="UP000183639">
    <property type="component" value="Unassembled WGS sequence"/>
</dbReference>
<evidence type="ECO:0000256" key="4">
    <source>
        <dbReference type="ARBA" id="ARBA00022475"/>
    </source>
</evidence>
<dbReference type="EMBL" id="FOQK01000014">
    <property type="protein sequence ID" value="SFI09033.1"/>
    <property type="molecule type" value="Genomic_DNA"/>
</dbReference>
<evidence type="ECO:0000256" key="1">
    <source>
        <dbReference type="ARBA" id="ARBA00004651"/>
    </source>
</evidence>
<evidence type="ECO:0000313" key="10">
    <source>
        <dbReference type="EMBL" id="SFI09033.1"/>
    </source>
</evidence>
<proteinExistence type="inferred from homology"/>
<dbReference type="Pfam" id="PF03186">
    <property type="entry name" value="CobD_Cbib"/>
    <property type="match status" value="1"/>
</dbReference>
<keyword evidence="8 9" id="KW-0472">Membrane</keyword>
<keyword evidence="6 9" id="KW-0812">Transmembrane</keyword>
<sequence length="313" mass="34437">MLTAILAFFIDTVMGDPNSRWHPVVLMGKLIGGLERLFYRAEDSDGKKYAMGAMLVLITLLVSYEAAAAIMMLSYHIPWEWGTTVVGALLLAFTISPKSLAKAGKGIYTLLLLGELEEARKKVGWIVGRDTEELTDAEIARATVETIAENTVDGIIAPLFFFVLGGVPLAVLYRAANTMDSMIGYKNDKYLYFGRAAAKLDDVLNYIPARITGVLFIFAACLLGFDYKNAYEMMLRDAAKHPSPNGGYAEATVAGALHIRLGGINSYFGKKSLRAYMGEAIELTAPKHIMECIRMMYTVTVMFIIITYAMFGL</sequence>
<feature type="transmembrane region" description="Helical" evidence="9">
    <location>
        <begin position="155"/>
        <end position="176"/>
    </location>
</feature>
<dbReference type="NCBIfam" id="TIGR00380">
    <property type="entry name" value="cobal_cbiB"/>
    <property type="match status" value="1"/>
</dbReference>
<comment type="similarity">
    <text evidence="3 9">Belongs to the CobD/CbiB family.</text>
</comment>
<comment type="function">
    <text evidence="9">Converts cobyric acid to cobinamide by the addition of aminopropanol on the F carboxylic group.</text>
</comment>
<dbReference type="RefSeq" id="WP_075443957.1">
    <property type="nucleotide sequence ID" value="NZ_FOQK01000014.1"/>
</dbReference>
<evidence type="ECO:0000256" key="5">
    <source>
        <dbReference type="ARBA" id="ARBA00022573"/>
    </source>
</evidence>
<comment type="subcellular location">
    <subcellularLocation>
        <location evidence="1 9">Cell membrane</location>
        <topology evidence="1 9">Multi-pass membrane protein</topology>
    </subcellularLocation>
</comment>
<accession>A0A1I3FCT0</accession>
<dbReference type="UniPathway" id="UPA00148"/>
<reference evidence="10 11" key="1">
    <citation type="submission" date="2016-10" db="EMBL/GenBank/DDBJ databases">
        <authorList>
            <person name="de Groot N.N."/>
        </authorList>
    </citation>
    <scope>NUCLEOTIDE SEQUENCE [LARGE SCALE GENOMIC DNA]</scope>
    <source>
        <strain evidence="10 11">Z108</strain>
    </source>
</reference>
<feature type="transmembrane region" description="Helical" evidence="9">
    <location>
        <begin position="292"/>
        <end position="311"/>
    </location>
</feature>
<evidence type="ECO:0000256" key="2">
    <source>
        <dbReference type="ARBA" id="ARBA00004953"/>
    </source>
</evidence>
<dbReference type="OrthoDB" id="9811967at2"/>
<protein>
    <recommendedName>
        <fullName evidence="9">Cobalamin biosynthesis protein CobD</fullName>
    </recommendedName>
</protein>
<dbReference type="PANTHER" id="PTHR34308">
    <property type="entry name" value="COBALAMIN BIOSYNTHESIS PROTEIN CBIB"/>
    <property type="match status" value="1"/>
</dbReference>
<dbReference type="GO" id="GO:0005886">
    <property type="term" value="C:plasma membrane"/>
    <property type="evidence" value="ECO:0007669"/>
    <property type="project" value="UniProtKB-SubCell"/>
</dbReference>
<evidence type="ECO:0000256" key="3">
    <source>
        <dbReference type="ARBA" id="ARBA00006263"/>
    </source>
</evidence>
<dbReference type="GO" id="GO:0015420">
    <property type="term" value="F:ABC-type vitamin B12 transporter activity"/>
    <property type="evidence" value="ECO:0007669"/>
    <property type="project" value="UniProtKB-UniRule"/>
</dbReference>
<organism evidence="10 11">
    <name type="scientific">Selenomonas ruminantium</name>
    <dbReference type="NCBI Taxonomy" id="971"/>
    <lineage>
        <taxon>Bacteria</taxon>
        <taxon>Bacillati</taxon>
        <taxon>Bacillota</taxon>
        <taxon>Negativicutes</taxon>
        <taxon>Selenomonadales</taxon>
        <taxon>Selenomonadaceae</taxon>
        <taxon>Selenomonas</taxon>
    </lineage>
</organism>
<evidence type="ECO:0000256" key="9">
    <source>
        <dbReference type="HAMAP-Rule" id="MF_00024"/>
    </source>
</evidence>
<dbReference type="GO" id="GO:0048472">
    <property type="term" value="F:threonine-phosphate decarboxylase activity"/>
    <property type="evidence" value="ECO:0007669"/>
    <property type="project" value="InterPro"/>
</dbReference>
<dbReference type="PANTHER" id="PTHR34308:SF1">
    <property type="entry name" value="COBALAMIN BIOSYNTHESIS PROTEIN CBIB"/>
    <property type="match status" value="1"/>
</dbReference>
<evidence type="ECO:0000256" key="8">
    <source>
        <dbReference type="ARBA" id="ARBA00023136"/>
    </source>
</evidence>
<evidence type="ECO:0000256" key="6">
    <source>
        <dbReference type="ARBA" id="ARBA00022692"/>
    </source>
</evidence>
<dbReference type="AlphaFoldDB" id="A0A1I3FCT0"/>
<feature type="transmembrane region" description="Helical" evidence="9">
    <location>
        <begin position="49"/>
        <end position="73"/>
    </location>
</feature>
<dbReference type="InterPro" id="IPR004485">
    <property type="entry name" value="Cobalamin_biosynth_CobD/CbiB"/>
</dbReference>
<evidence type="ECO:0000256" key="7">
    <source>
        <dbReference type="ARBA" id="ARBA00022989"/>
    </source>
</evidence>
<comment type="pathway">
    <text evidence="2 9">Cofactor biosynthesis; adenosylcobalamin biosynthesis.</text>
</comment>
<keyword evidence="4 9" id="KW-1003">Cell membrane</keyword>
<comment type="caution">
    <text evidence="9">Lacks conserved residue(s) required for the propagation of feature annotation.</text>
</comment>
<name>A0A1I3FCT0_SELRU</name>
<dbReference type="HAMAP" id="MF_00024">
    <property type="entry name" value="CobD_CbiB"/>
    <property type="match status" value="1"/>
</dbReference>
<keyword evidence="7 9" id="KW-1133">Transmembrane helix</keyword>
<feature type="transmembrane region" description="Helical" evidence="9">
    <location>
        <begin position="207"/>
        <end position="227"/>
    </location>
</feature>
<evidence type="ECO:0000313" key="11">
    <source>
        <dbReference type="Proteomes" id="UP000183639"/>
    </source>
</evidence>
<dbReference type="GO" id="GO:0009236">
    <property type="term" value="P:cobalamin biosynthetic process"/>
    <property type="evidence" value="ECO:0007669"/>
    <property type="project" value="UniProtKB-UniRule"/>
</dbReference>